<accession>A0A6J7IZ29</accession>
<dbReference type="InterPro" id="IPR006109">
    <property type="entry name" value="G3P_DH_NAD-dep_C"/>
</dbReference>
<name>A0A6J7IZ29_9ZZZZ</name>
<dbReference type="GO" id="GO:0005975">
    <property type="term" value="P:carbohydrate metabolic process"/>
    <property type="evidence" value="ECO:0007669"/>
    <property type="project" value="InterPro"/>
</dbReference>
<protein>
    <submittedName>
        <fullName evidence="2">Unannotated protein</fullName>
    </submittedName>
</protein>
<dbReference type="AlphaFoldDB" id="A0A6J7IZ29"/>
<dbReference type="InterPro" id="IPR008927">
    <property type="entry name" value="6-PGluconate_DH-like_C_sf"/>
</dbReference>
<dbReference type="GO" id="GO:0006072">
    <property type="term" value="P:glycerol-3-phosphate metabolic process"/>
    <property type="evidence" value="ECO:0007669"/>
    <property type="project" value="InterPro"/>
</dbReference>
<dbReference type="Gene3D" id="1.10.1040.10">
    <property type="entry name" value="N-(1-d-carboxylethyl)-l-norvaline Dehydrogenase, domain 2"/>
    <property type="match status" value="1"/>
</dbReference>
<dbReference type="SUPFAM" id="SSF48179">
    <property type="entry name" value="6-phosphogluconate dehydrogenase C-terminal domain-like"/>
    <property type="match status" value="1"/>
</dbReference>
<dbReference type="Pfam" id="PF07479">
    <property type="entry name" value="NAD_Gly3P_dh_C"/>
    <property type="match status" value="1"/>
</dbReference>
<reference evidence="2" key="1">
    <citation type="submission" date="2020-05" db="EMBL/GenBank/DDBJ databases">
        <authorList>
            <person name="Chiriac C."/>
            <person name="Salcher M."/>
            <person name="Ghai R."/>
            <person name="Kavagutti S V."/>
        </authorList>
    </citation>
    <scope>NUCLEOTIDE SEQUENCE</scope>
</reference>
<evidence type="ECO:0000313" key="2">
    <source>
        <dbReference type="EMBL" id="CAB4936343.1"/>
    </source>
</evidence>
<dbReference type="EMBL" id="CAFBMK010000202">
    <property type="protein sequence ID" value="CAB4936343.1"/>
    <property type="molecule type" value="Genomic_DNA"/>
</dbReference>
<evidence type="ECO:0000259" key="1">
    <source>
        <dbReference type="Pfam" id="PF07479"/>
    </source>
</evidence>
<proteinExistence type="predicted"/>
<dbReference type="InterPro" id="IPR013328">
    <property type="entry name" value="6PGD_dom2"/>
</dbReference>
<organism evidence="2">
    <name type="scientific">freshwater metagenome</name>
    <dbReference type="NCBI Taxonomy" id="449393"/>
    <lineage>
        <taxon>unclassified sequences</taxon>
        <taxon>metagenomes</taxon>
        <taxon>ecological metagenomes</taxon>
    </lineage>
</organism>
<feature type="domain" description="Glycerol-3-phosphate dehydrogenase NAD-dependent C-terminal" evidence="1">
    <location>
        <begin position="1"/>
        <end position="44"/>
    </location>
</feature>
<sequence>MDQVAEGVVTARPIVELAAAHGVVLPIADEVDAVVNAGRTAAEAYRGLRNTAPESERHPVA</sequence>
<gene>
    <name evidence="2" type="ORF">UFOPK3564_02666</name>
</gene>